<keyword evidence="3" id="KW-0067">ATP-binding</keyword>
<dbReference type="GO" id="GO:0005524">
    <property type="term" value="F:ATP binding"/>
    <property type="evidence" value="ECO:0007669"/>
    <property type="project" value="UniProtKB-KW"/>
</dbReference>
<feature type="domain" description="AAA+ ATPase" evidence="4">
    <location>
        <begin position="248"/>
        <end position="380"/>
    </location>
</feature>
<sequence length="457" mass="52542">MVINRQIVQKDAYYLNALDLLDEINWFEKVMQARLKNHYGEEADFEYIYAITPPELTNKESVFSEFVRFYKLSFSERLILILALLPHISPQLLDVFFNKITLKDRGNTEFGGLKGTAHSGFLPTGETASFLLSGNDLSKRFKVQQFFDTDHLFRVHNILWLGSSPSNEPILSGQLLINDEYIDLFTGGKLRKPSFSMDFPAKRISTTLDWQDLVLDRHTMQQLNEIRIWLEYGNKLMNDWGMKKTLKPGYKALFHGPPGTGKTLTAGLFGKLAGVDVYRVDLSMVISKYIGETEKNLEKVFSKAEHKSWILFFDEADSLFGKRTSISDAHDKYANQEIAYLLQRLEDYNGLVILSSNMRGNVDEAFGRRLQSIIHFPIPKSYERSILWRQTFSDKIELEADLDIDSIADKYELAGGSIINIVQYASLMALHRNENIIRARDIMEGIKKEFRKEGKTV</sequence>
<keyword evidence="5" id="KW-0132">Cell division</keyword>
<dbReference type="SUPFAM" id="SSF52540">
    <property type="entry name" value="P-loop containing nucleoside triphosphate hydrolases"/>
    <property type="match status" value="1"/>
</dbReference>
<evidence type="ECO:0000256" key="3">
    <source>
        <dbReference type="ARBA" id="ARBA00022840"/>
    </source>
</evidence>
<dbReference type="GO" id="GO:0051301">
    <property type="term" value="P:cell division"/>
    <property type="evidence" value="ECO:0007669"/>
    <property type="project" value="UniProtKB-KW"/>
</dbReference>
<dbReference type="PATRIC" id="fig|1150600.3.peg.2314"/>
<dbReference type="RefSeq" id="WP_016195573.1">
    <property type="nucleotide sequence ID" value="NZ_AQPN01000084.1"/>
</dbReference>
<dbReference type="Gene3D" id="3.40.50.300">
    <property type="entry name" value="P-loop containing nucleotide triphosphate hydrolases"/>
    <property type="match status" value="1"/>
</dbReference>
<dbReference type="CDD" id="cd19481">
    <property type="entry name" value="RecA-like_protease"/>
    <property type="match status" value="1"/>
</dbReference>
<evidence type="ECO:0000256" key="2">
    <source>
        <dbReference type="ARBA" id="ARBA00022741"/>
    </source>
</evidence>
<dbReference type="eggNOG" id="COG0464">
    <property type="taxonomic scope" value="Bacteria"/>
</dbReference>
<dbReference type="EMBL" id="AQPN01000084">
    <property type="protein sequence ID" value="EOR94495.1"/>
    <property type="molecule type" value="Genomic_DNA"/>
</dbReference>
<comment type="caution">
    <text evidence="5">The sequence shown here is derived from an EMBL/GenBank/DDBJ whole genome shotgun (WGS) entry which is preliminary data.</text>
</comment>
<dbReference type="InterPro" id="IPR003593">
    <property type="entry name" value="AAA+_ATPase"/>
</dbReference>
<dbReference type="InterPro" id="IPR050221">
    <property type="entry name" value="26S_Proteasome_ATPase"/>
</dbReference>
<proteinExistence type="inferred from homology"/>
<dbReference type="GO" id="GO:0016887">
    <property type="term" value="F:ATP hydrolysis activity"/>
    <property type="evidence" value="ECO:0007669"/>
    <property type="project" value="InterPro"/>
</dbReference>
<evidence type="ECO:0000256" key="1">
    <source>
        <dbReference type="ARBA" id="ARBA00006914"/>
    </source>
</evidence>
<protein>
    <submittedName>
        <fullName evidence="5">Cell division protein FtsH</fullName>
        <ecNumber evidence="5">3.4.24.-</ecNumber>
    </submittedName>
</protein>
<dbReference type="AlphaFoldDB" id="R9GSF9"/>
<evidence type="ECO:0000313" key="6">
    <source>
        <dbReference type="Proteomes" id="UP000014174"/>
    </source>
</evidence>
<dbReference type="SMART" id="SM00382">
    <property type="entry name" value="AAA"/>
    <property type="match status" value="1"/>
</dbReference>
<evidence type="ECO:0000259" key="4">
    <source>
        <dbReference type="SMART" id="SM00382"/>
    </source>
</evidence>
<dbReference type="Pfam" id="PF00004">
    <property type="entry name" value="AAA"/>
    <property type="match status" value="1"/>
</dbReference>
<comment type="similarity">
    <text evidence="1">Belongs to the AAA ATPase family.</text>
</comment>
<keyword evidence="5" id="KW-0378">Hydrolase</keyword>
<name>R9GSF9_9SPHI</name>
<reference evidence="5 6" key="1">
    <citation type="journal article" date="2013" name="Genome Announc.">
        <title>Draft Genome Sequence of Arcticibacter svalbardensis Strain MN12-7T, a Member of the Family Sphingobacteriaceae Isolated from an Arctic Soil Sample.</title>
        <authorList>
            <person name="Shivaji S."/>
            <person name="Ara S."/>
            <person name="Prasad S."/>
            <person name="Manasa B.P."/>
            <person name="Begum Z."/>
            <person name="Singh A."/>
            <person name="Kumar Pinnaka A."/>
        </authorList>
    </citation>
    <scope>NUCLEOTIDE SEQUENCE [LARGE SCALE GENOMIC DNA]</scope>
    <source>
        <strain evidence="5 6">MN12-7</strain>
    </source>
</reference>
<keyword evidence="5" id="KW-0131">Cell cycle</keyword>
<accession>R9GSF9</accession>
<dbReference type="Proteomes" id="UP000014174">
    <property type="component" value="Unassembled WGS sequence"/>
</dbReference>
<dbReference type="STRING" id="1150600.ADIARSV_2341"/>
<keyword evidence="2" id="KW-0547">Nucleotide-binding</keyword>
<evidence type="ECO:0000313" key="5">
    <source>
        <dbReference type="EMBL" id="EOR94495.1"/>
    </source>
</evidence>
<dbReference type="InterPro" id="IPR003959">
    <property type="entry name" value="ATPase_AAA_core"/>
</dbReference>
<organism evidence="5 6">
    <name type="scientific">Arcticibacter svalbardensis MN12-7</name>
    <dbReference type="NCBI Taxonomy" id="1150600"/>
    <lineage>
        <taxon>Bacteria</taxon>
        <taxon>Pseudomonadati</taxon>
        <taxon>Bacteroidota</taxon>
        <taxon>Sphingobacteriia</taxon>
        <taxon>Sphingobacteriales</taxon>
        <taxon>Sphingobacteriaceae</taxon>
        <taxon>Arcticibacter</taxon>
    </lineage>
</organism>
<dbReference type="EC" id="3.4.24.-" evidence="5"/>
<dbReference type="Gene3D" id="1.10.8.60">
    <property type="match status" value="1"/>
</dbReference>
<dbReference type="OrthoDB" id="7438987at2"/>
<gene>
    <name evidence="5" type="ORF">ADIARSV_2341</name>
</gene>
<keyword evidence="6" id="KW-1185">Reference proteome</keyword>
<dbReference type="InterPro" id="IPR027417">
    <property type="entry name" value="P-loop_NTPase"/>
</dbReference>
<dbReference type="PANTHER" id="PTHR23073">
    <property type="entry name" value="26S PROTEASOME REGULATORY SUBUNIT"/>
    <property type="match status" value="1"/>
</dbReference>